<dbReference type="WBParaSite" id="Pan_g16592.t1">
    <property type="protein sequence ID" value="Pan_g16592.t1"/>
    <property type="gene ID" value="Pan_g16592"/>
</dbReference>
<evidence type="ECO:0000256" key="1">
    <source>
        <dbReference type="ARBA" id="ARBA00001933"/>
    </source>
</evidence>
<evidence type="ECO:0000259" key="17">
    <source>
        <dbReference type="Pfam" id="PF00291"/>
    </source>
</evidence>
<proteinExistence type="inferred from homology"/>
<comment type="cofactor">
    <cofactor evidence="1">
        <name>pyridoxal 5'-phosphate</name>
        <dbReference type="ChEBI" id="CHEBI:597326"/>
    </cofactor>
</comment>
<dbReference type="GO" id="GO:0000287">
    <property type="term" value="F:magnesium ion binding"/>
    <property type="evidence" value="ECO:0007669"/>
    <property type="project" value="TreeGrafter"/>
</dbReference>
<comment type="catalytic activity">
    <reaction evidence="8">
        <text>D-serine = pyruvate + NH4(+)</text>
        <dbReference type="Rhea" id="RHEA:13977"/>
        <dbReference type="ChEBI" id="CHEBI:15361"/>
        <dbReference type="ChEBI" id="CHEBI:28938"/>
        <dbReference type="ChEBI" id="CHEBI:35247"/>
        <dbReference type="EC" id="4.3.1.18"/>
    </reaction>
</comment>
<name>A0A7E4ZTI9_PANRE</name>
<dbReference type="EC" id="4.3.1.17" evidence="3"/>
<comment type="function">
    <text evidence="10">Catalyzes the synthesis of D-serine from L-serine. D-serine is a key coagonist with glutamate at NMDA receptors. Has dehydratase activity towards both L-serine and D-serine.</text>
</comment>
<dbReference type="GO" id="GO:0006563">
    <property type="term" value="P:L-serine metabolic process"/>
    <property type="evidence" value="ECO:0007669"/>
    <property type="project" value="UniProtKB-ARBA"/>
</dbReference>
<evidence type="ECO:0000256" key="12">
    <source>
        <dbReference type="ARBA" id="ARBA00066592"/>
    </source>
</evidence>
<comment type="similarity">
    <text evidence="2">Belongs to the serine/threonine dehydratase family.</text>
</comment>
<dbReference type="SUPFAM" id="SSF53686">
    <property type="entry name" value="Tryptophan synthase beta subunit-like PLP-dependent enzymes"/>
    <property type="match status" value="1"/>
</dbReference>
<reference evidence="18" key="1">
    <citation type="journal article" date="2013" name="Genetics">
        <title>The draft genome and transcriptome of Panagrellus redivivus are shaped by the harsh demands of a free-living lifestyle.</title>
        <authorList>
            <person name="Srinivasan J."/>
            <person name="Dillman A.R."/>
            <person name="Macchietto M.G."/>
            <person name="Heikkinen L."/>
            <person name="Lakso M."/>
            <person name="Fracchia K.M."/>
            <person name="Antoshechkin I."/>
            <person name="Mortazavi A."/>
            <person name="Wong G."/>
            <person name="Sternberg P.W."/>
        </authorList>
    </citation>
    <scope>NUCLEOTIDE SEQUENCE [LARGE SCALE GENOMIC DNA]</scope>
    <source>
        <strain evidence="18">MT8872</strain>
    </source>
</reference>
<comment type="catalytic activity">
    <reaction evidence="7">
        <text>L-serine = pyruvate + NH4(+)</text>
        <dbReference type="Rhea" id="RHEA:19169"/>
        <dbReference type="ChEBI" id="CHEBI:15361"/>
        <dbReference type="ChEBI" id="CHEBI:28938"/>
        <dbReference type="ChEBI" id="CHEBI:33384"/>
        <dbReference type="EC" id="4.3.1.17"/>
    </reaction>
</comment>
<sequence length="330" mass="34835">MSALTAVAIDAAAQRIAGVVHRTPVMTSESLDRLLADRIPKGSKPAPKLYFKCENFQKAGSFKARGAANAVAKTLATSDVSGFVTHSSGNHGQALAFAAARFNKPCTVVVPSNAPKAKVSAIAAYGAEIVSVEPTITARKGTCHELAEKRNLAIVDPHDDWDVMEGQGTIAIEMFEQIDGLDAVVLAVGGGGLLGGVAQWFSERHPEVAVFAVEPEGKDLRKSVKAGTRLWDSGAPVDTIADGIRVLPIGEKCFEVVKTLPESAVLTVNDSDIASAWRLIHERLKLVIEPTGAVPLAAVLKYSDVFANFSNIGLVLCGGNVDFVDPLRSK</sequence>
<dbReference type="GO" id="GO:0030170">
    <property type="term" value="F:pyridoxal phosphate binding"/>
    <property type="evidence" value="ECO:0007669"/>
    <property type="project" value="TreeGrafter"/>
</dbReference>
<evidence type="ECO:0000256" key="3">
    <source>
        <dbReference type="ARBA" id="ARBA00012093"/>
    </source>
</evidence>
<evidence type="ECO:0000256" key="2">
    <source>
        <dbReference type="ARBA" id="ARBA00010869"/>
    </source>
</evidence>
<dbReference type="GO" id="GO:0003941">
    <property type="term" value="F:L-serine ammonia-lyase activity"/>
    <property type="evidence" value="ECO:0007669"/>
    <property type="project" value="UniProtKB-EC"/>
</dbReference>
<dbReference type="PANTHER" id="PTHR43050:SF1">
    <property type="entry name" value="SERINE RACEMASE"/>
    <property type="match status" value="1"/>
</dbReference>
<evidence type="ECO:0000256" key="11">
    <source>
        <dbReference type="ARBA" id="ARBA00066349"/>
    </source>
</evidence>
<evidence type="ECO:0000256" key="16">
    <source>
        <dbReference type="ARBA" id="ARBA00081761"/>
    </source>
</evidence>
<evidence type="ECO:0000256" key="13">
    <source>
        <dbReference type="ARBA" id="ARBA00070760"/>
    </source>
</evidence>
<dbReference type="EC" id="5.1.1.18" evidence="12"/>
<reference evidence="19" key="2">
    <citation type="submission" date="2020-10" db="UniProtKB">
        <authorList>
            <consortium name="WormBaseParasite"/>
        </authorList>
    </citation>
    <scope>IDENTIFICATION</scope>
</reference>
<evidence type="ECO:0000256" key="5">
    <source>
        <dbReference type="ARBA" id="ARBA00023239"/>
    </source>
</evidence>
<evidence type="ECO:0000256" key="8">
    <source>
        <dbReference type="ARBA" id="ARBA00050422"/>
    </source>
</evidence>
<evidence type="ECO:0000256" key="10">
    <source>
        <dbReference type="ARBA" id="ARBA00056426"/>
    </source>
</evidence>
<evidence type="ECO:0000256" key="6">
    <source>
        <dbReference type="ARBA" id="ARBA00031418"/>
    </source>
</evidence>
<dbReference type="Gene3D" id="3.40.50.1100">
    <property type="match status" value="2"/>
</dbReference>
<comment type="catalytic activity">
    <reaction evidence="9">
        <text>L-serine = D-serine</text>
        <dbReference type="Rhea" id="RHEA:10980"/>
        <dbReference type="ChEBI" id="CHEBI:33384"/>
        <dbReference type="ChEBI" id="CHEBI:35247"/>
        <dbReference type="EC" id="5.1.1.18"/>
    </reaction>
</comment>
<dbReference type="Proteomes" id="UP000492821">
    <property type="component" value="Unassembled WGS sequence"/>
</dbReference>
<dbReference type="PANTHER" id="PTHR43050">
    <property type="entry name" value="SERINE / THREONINE RACEMASE FAMILY MEMBER"/>
    <property type="match status" value="1"/>
</dbReference>
<dbReference type="InterPro" id="IPR036052">
    <property type="entry name" value="TrpB-like_PALP_sf"/>
</dbReference>
<evidence type="ECO:0000256" key="15">
    <source>
        <dbReference type="ARBA" id="ARBA00081060"/>
    </source>
</evidence>
<evidence type="ECO:0000313" key="19">
    <source>
        <dbReference type="WBParaSite" id="Pan_g16592.t1"/>
    </source>
</evidence>
<dbReference type="InterPro" id="IPR001926">
    <property type="entry name" value="TrpB-like_PALP"/>
</dbReference>
<dbReference type="Pfam" id="PF00291">
    <property type="entry name" value="PALP"/>
    <property type="match status" value="1"/>
</dbReference>
<dbReference type="EC" id="4.3.1.18" evidence="11"/>
<evidence type="ECO:0000256" key="9">
    <source>
        <dbReference type="ARBA" id="ARBA00051769"/>
    </source>
</evidence>
<dbReference type="GO" id="GO:0008721">
    <property type="term" value="F:D-serine ammonia-lyase activity"/>
    <property type="evidence" value="ECO:0007669"/>
    <property type="project" value="UniProtKB-EC"/>
</dbReference>
<evidence type="ECO:0000256" key="4">
    <source>
        <dbReference type="ARBA" id="ARBA00022898"/>
    </source>
</evidence>
<dbReference type="GO" id="GO:0018114">
    <property type="term" value="F:threonine racemase activity"/>
    <property type="evidence" value="ECO:0007669"/>
    <property type="project" value="TreeGrafter"/>
</dbReference>
<dbReference type="FunFam" id="3.40.50.1100:FF:000041">
    <property type="entry name" value="Threonine ammonia-lyase, variant"/>
    <property type="match status" value="1"/>
</dbReference>
<protein>
    <recommendedName>
        <fullName evidence="13">Serine racemase</fullName>
        <ecNumber evidence="3">4.3.1.17</ecNumber>
        <ecNumber evidence="11">4.3.1.18</ecNumber>
        <ecNumber evidence="12">5.1.1.18</ecNumber>
    </recommendedName>
    <alternativeName>
        <fullName evidence="14">D-serine ammonia-lyase</fullName>
    </alternativeName>
    <alternativeName>
        <fullName evidence="16">D-serine dehydratase</fullName>
    </alternativeName>
    <alternativeName>
        <fullName evidence="15">L-serine ammonia-lyase</fullName>
    </alternativeName>
    <alternativeName>
        <fullName evidence="6">L-serine dehydratase</fullName>
    </alternativeName>
</protein>
<feature type="domain" description="Tryptophan synthase beta chain-like PALP" evidence="17">
    <location>
        <begin position="41"/>
        <end position="318"/>
    </location>
</feature>
<dbReference type="AlphaFoldDB" id="A0A7E4ZTI9"/>
<dbReference type="CDD" id="cd01562">
    <property type="entry name" value="Thr-dehyd"/>
    <property type="match status" value="1"/>
</dbReference>
<organism evidence="18 19">
    <name type="scientific">Panagrellus redivivus</name>
    <name type="common">Microworm</name>
    <dbReference type="NCBI Taxonomy" id="6233"/>
    <lineage>
        <taxon>Eukaryota</taxon>
        <taxon>Metazoa</taxon>
        <taxon>Ecdysozoa</taxon>
        <taxon>Nematoda</taxon>
        <taxon>Chromadorea</taxon>
        <taxon>Rhabditida</taxon>
        <taxon>Tylenchina</taxon>
        <taxon>Panagrolaimomorpha</taxon>
        <taxon>Panagrolaimoidea</taxon>
        <taxon>Panagrolaimidae</taxon>
        <taxon>Panagrellus</taxon>
    </lineage>
</organism>
<dbReference type="GO" id="GO:0005524">
    <property type="term" value="F:ATP binding"/>
    <property type="evidence" value="ECO:0007669"/>
    <property type="project" value="TreeGrafter"/>
</dbReference>
<evidence type="ECO:0000256" key="14">
    <source>
        <dbReference type="ARBA" id="ARBA00076108"/>
    </source>
</evidence>
<dbReference type="GO" id="GO:0030378">
    <property type="term" value="F:serine racemase activity"/>
    <property type="evidence" value="ECO:0007669"/>
    <property type="project" value="UniProtKB-EC"/>
</dbReference>
<dbReference type="GO" id="GO:0070179">
    <property type="term" value="P:D-serine biosynthetic process"/>
    <property type="evidence" value="ECO:0007669"/>
    <property type="project" value="TreeGrafter"/>
</dbReference>
<evidence type="ECO:0000313" key="18">
    <source>
        <dbReference type="Proteomes" id="UP000492821"/>
    </source>
</evidence>
<evidence type="ECO:0000256" key="7">
    <source>
        <dbReference type="ARBA" id="ARBA00049406"/>
    </source>
</evidence>
<keyword evidence="5" id="KW-0456">Lyase</keyword>
<keyword evidence="4" id="KW-0663">Pyridoxal phosphate</keyword>
<keyword evidence="18" id="KW-1185">Reference proteome</keyword>
<accession>A0A7E4ZTI9</accession>